<gene>
    <name evidence="1" type="ORF">GCM10017774_87020</name>
</gene>
<dbReference type="Proteomes" id="UP000605568">
    <property type="component" value="Unassembled WGS sequence"/>
</dbReference>
<dbReference type="RefSeq" id="WP_191305286.1">
    <property type="nucleotide sequence ID" value="NZ_BNAR01000025.1"/>
</dbReference>
<evidence type="ECO:0000313" key="2">
    <source>
        <dbReference type="Proteomes" id="UP000605568"/>
    </source>
</evidence>
<accession>A0ABQ3MSZ9</accession>
<protein>
    <submittedName>
        <fullName evidence="1">Uncharacterized protein</fullName>
    </submittedName>
</protein>
<name>A0ABQ3MSZ9_9PSEU</name>
<evidence type="ECO:0000313" key="1">
    <source>
        <dbReference type="EMBL" id="GHH61288.1"/>
    </source>
</evidence>
<comment type="caution">
    <text evidence="1">The sequence shown here is derived from an EMBL/GenBank/DDBJ whole genome shotgun (WGS) entry which is preliminary data.</text>
</comment>
<keyword evidence="2" id="KW-1185">Reference proteome</keyword>
<sequence>MTGTAVAARLATGHLQQHLNNEPTAVAENCVQVGLPCHYDDDCCPGLVCTWWSCVYAT</sequence>
<organism evidence="1 2">
    <name type="scientific">Lentzea cavernae</name>
    <dbReference type="NCBI Taxonomy" id="2020703"/>
    <lineage>
        <taxon>Bacteria</taxon>
        <taxon>Bacillati</taxon>
        <taxon>Actinomycetota</taxon>
        <taxon>Actinomycetes</taxon>
        <taxon>Pseudonocardiales</taxon>
        <taxon>Pseudonocardiaceae</taxon>
        <taxon>Lentzea</taxon>
    </lineage>
</organism>
<reference evidence="2" key="1">
    <citation type="journal article" date="2019" name="Int. J. Syst. Evol. Microbiol.">
        <title>The Global Catalogue of Microorganisms (GCM) 10K type strain sequencing project: providing services to taxonomists for standard genome sequencing and annotation.</title>
        <authorList>
            <consortium name="The Broad Institute Genomics Platform"/>
            <consortium name="The Broad Institute Genome Sequencing Center for Infectious Disease"/>
            <person name="Wu L."/>
            <person name="Ma J."/>
        </authorList>
    </citation>
    <scope>NUCLEOTIDE SEQUENCE [LARGE SCALE GENOMIC DNA]</scope>
    <source>
        <strain evidence="2">CGMCC 4.7367</strain>
    </source>
</reference>
<proteinExistence type="predicted"/>
<dbReference type="EMBL" id="BNAR01000025">
    <property type="protein sequence ID" value="GHH61288.1"/>
    <property type="molecule type" value="Genomic_DNA"/>
</dbReference>